<evidence type="ECO:0000256" key="1">
    <source>
        <dbReference type="SAM" id="Coils"/>
    </source>
</evidence>
<feature type="domain" description="Resolvase/invertase-type recombinase catalytic" evidence="2">
    <location>
        <begin position="9"/>
        <end position="155"/>
    </location>
</feature>
<sequence length="519" mass="61085">MKDATSILFGATYLRISRDKGENEDTLQNHREMMAAFCQQNGFTYDIYEEIVSGGKYELEDRPQLQRLLENIEKYQAIFTVSLDRLSRNGLVSQQIKQLCMDHEIKIITPSQTFDLSNSQEDRVLYDVSSIFATLEYEMIGRRNQYNKRQRAQRGEYVSGKPAYGYRRNPTTHKLEIHEPEAEIVRYIFKLHIEGLGTRKIADMLNSKGYRPPRCDTFLPSTVKRIITNPVYKGSLVFQNRKRIKENGKYTFKVLDTITTDHAHPAIIPPDQWDQVHQERTERGAKAIGLREKATVKAGTTMLKDLLFCGVCGRKLTIKKERNGAYTIKRCDYVSLDREEKCENHGIRLRFVEEEILRKLQAYRRQLQQELQHMQQQNTRNTHAELQQRLIHVKDQMEENKKRRADLLDLALTGTFPRDRLKIRKERLVEQEHALQEMKEAVLQEMQALEASSGMEQMKCILALLDQFEFQTAEEQNMTLKQFIRRIHYTRLLPDDIKVLSTRSRERQEYPFGYTMEYL</sequence>
<dbReference type="InterPro" id="IPR006119">
    <property type="entry name" value="Resolv_N"/>
</dbReference>
<dbReference type="Gene3D" id="3.90.1750.20">
    <property type="entry name" value="Putative Large Serine Recombinase, Chain B, Domain 2"/>
    <property type="match status" value="1"/>
</dbReference>
<evidence type="ECO:0000259" key="3">
    <source>
        <dbReference type="PROSITE" id="PS51737"/>
    </source>
</evidence>
<dbReference type="InterPro" id="IPR050639">
    <property type="entry name" value="SSR_resolvase"/>
</dbReference>
<organism evidence="4 5">
    <name type="scientific">Paenibacillus zeirhizosphaerae</name>
    <dbReference type="NCBI Taxonomy" id="2987519"/>
    <lineage>
        <taxon>Bacteria</taxon>
        <taxon>Bacillati</taxon>
        <taxon>Bacillota</taxon>
        <taxon>Bacilli</taxon>
        <taxon>Bacillales</taxon>
        <taxon>Paenibacillaceae</taxon>
        <taxon>Paenibacillus</taxon>
    </lineage>
</organism>
<name>A0ABT9FWK6_9BACL</name>
<dbReference type="Pfam" id="PF13408">
    <property type="entry name" value="Zn_ribbon_recom"/>
    <property type="match status" value="1"/>
</dbReference>
<dbReference type="Pfam" id="PF07508">
    <property type="entry name" value="Recombinase"/>
    <property type="match status" value="1"/>
</dbReference>
<dbReference type="RefSeq" id="WP_305756715.1">
    <property type="nucleotide sequence ID" value="NZ_JAPCKK010000031.1"/>
</dbReference>
<dbReference type="PROSITE" id="PS51737">
    <property type="entry name" value="RECOMBINASE_DNA_BIND"/>
    <property type="match status" value="1"/>
</dbReference>
<feature type="domain" description="Recombinase" evidence="3">
    <location>
        <begin position="163"/>
        <end position="287"/>
    </location>
</feature>
<dbReference type="InterPro" id="IPR038109">
    <property type="entry name" value="DNA_bind_recomb_sf"/>
</dbReference>
<keyword evidence="1" id="KW-0175">Coiled coil</keyword>
<keyword evidence="5" id="KW-1185">Reference proteome</keyword>
<comment type="caution">
    <text evidence="4">The sequence shown here is derived from an EMBL/GenBank/DDBJ whole genome shotgun (WGS) entry which is preliminary data.</text>
</comment>
<dbReference type="Gene3D" id="3.40.50.1390">
    <property type="entry name" value="Resolvase, N-terminal catalytic domain"/>
    <property type="match status" value="1"/>
</dbReference>
<dbReference type="InterPro" id="IPR025827">
    <property type="entry name" value="Zn_ribbon_recom_dom"/>
</dbReference>
<gene>
    <name evidence="4" type="ORF">OIN60_20520</name>
</gene>
<dbReference type="Proteomes" id="UP001241848">
    <property type="component" value="Unassembled WGS sequence"/>
</dbReference>
<evidence type="ECO:0000313" key="5">
    <source>
        <dbReference type="Proteomes" id="UP001241848"/>
    </source>
</evidence>
<dbReference type="PANTHER" id="PTHR30461:SF23">
    <property type="entry name" value="DNA RECOMBINASE-RELATED"/>
    <property type="match status" value="1"/>
</dbReference>
<dbReference type="InterPro" id="IPR036162">
    <property type="entry name" value="Resolvase-like_N_sf"/>
</dbReference>
<evidence type="ECO:0000259" key="2">
    <source>
        <dbReference type="PROSITE" id="PS51736"/>
    </source>
</evidence>
<reference evidence="4 5" key="1">
    <citation type="submission" date="2022-10" db="EMBL/GenBank/DDBJ databases">
        <title>Paenibacillus description and whole genome data of maize root bacterial community.</title>
        <authorList>
            <person name="Marton D."/>
            <person name="Farkas M."/>
            <person name="Cserhati M."/>
        </authorList>
    </citation>
    <scope>NUCLEOTIDE SEQUENCE [LARGE SCALE GENOMIC DNA]</scope>
    <source>
        <strain evidence="4 5">P96</strain>
    </source>
</reference>
<protein>
    <submittedName>
        <fullName evidence="4">Recombinase family protein</fullName>
    </submittedName>
</protein>
<accession>A0ABT9FWK6</accession>
<dbReference type="SUPFAM" id="SSF53041">
    <property type="entry name" value="Resolvase-like"/>
    <property type="match status" value="1"/>
</dbReference>
<dbReference type="EMBL" id="JAPCKK010000031">
    <property type="protein sequence ID" value="MDP4099109.1"/>
    <property type="molecule type" value="Genomic_DNA"/>
</dbReference>
<dbReference type="SMART" id="SM00857">
    <property type="entry name" value="Resolvase"/>
    <property type="match status" value="1"/>
</dbReference>
<dbReference type="PROSITE" id="PS51736">
    <property type="entry name" value="RECOMBINASES_3"/>
    <property type="match status" value="1"/>
</dbReference>
<dbReference type="InterPro" id="IPR011109">
    <property type="entry name" value="DNA_bind_recombinase_dom"/>
</dbReference>
<dbReference type="Pfam" id="PF00239">
    <property type="entry name" value="Resolvase"/>
    <property type="match status" value="1"/>
</dbReference>
<evidence type="ECO:0000313" key="4">
    <source>
        <dbReference type="EMBL" id="MDP4099109.1"/>
    </source>
</evidence>
<proteinExistence type="predicted"/>
<dbReference type="PANTHER" id="PTHR30461">
    <property type="entry name" value="DNA-INVERTASE FROM LAMBDOID PROPHAGE"/>
    <property type="match status" value="1"/>
</dbReference>
<feature type="coiled-coil region" evidence="1">
    <location>
        <begin position="353"/>
        <end position="452"/>
    </location>
</feature>
<dbReference type="CDD" id="cd00338">
    <property type="entry name" value="Ser_Recombinase"/>
    <property type="match status" value="1"/>
</dbReference>